<evidence type="ECO:0000256" key="1">
    <source>
        <dbReference type="ARBA" id="ARBA00001946"/>
    </source>
</evidence>
<dbReference type="Pfam" id="PF13419">
    <property type="entry name" value="HAD_2"/>
    <property type="match status" value="1"/>
</dbReference>
<dbReference type="Gene3D" id="3.40.50.1000">
    <property type="entry name" value="HAD superfamily/HAD-like"/>
    <property type="match status" value="1"/>
</dbReference>
<dbReference type="SUPFAM" id="SSF56784">
    <property type="entry name" value="HAD-like"/>
    <property type="match status" value="1"/>
</dbReference>
<evidence type="ECO:0000256" key="2">
    <source>
        <dbReference type="ARBA" id="ARBA00022723"/>
    </source>
</evidence>
<dbReference type="PANTHER" id="PTHR46193:SF9">
    <property type="entry name" value="HALOACID DEHALOGENASE-LIKE HYDROLASE DOMAIN-CONTAINING PROTEIN SGPP"/>
    <property type="match status" value="1"/>
</dbReference>
<dbReference type="InterPro" id="IPR041492">
    <property type="entry name" value="HAD_2"/>
</dbReference>
<proteinExistence type="predicted"/>
<evidence type="ECO:0000256" key="3">
    <source>
        <dbReference type="ARBA" id="ARBA00022842"/>
    </source>
</evidence>
<keyword evidence="3" id="KW-0460">Magnesium</keyword>
<reference evidence="5" key="2">
    <citation type="submission" date="2025-08" db="UniProtKB">
        <authorList>
            <consortium name="RefSeq"/>
        </authorList>
    </citation>
    <scope>IDENTIFICATION</scope>
    <source>
        <tissue evidence="5">Whole plant</tissue>
    </source>
</reference>
<dbReference type="RefSeq" id="XP_015956498.1">
    <property type="nucleotide sequence ID" value="XM_016101012.1"/>
</dbReference>
<reference evidence="4" key="1">
    <citation type="journal article" date="2016" name="Nat. Genet.">
        <title>The genome sequences of Arachis duranensis and Arachis ipaensis, the diploid ancestors of cultivated peanut.</title>
        <authorList>
            <person name="Bertioli D.J."/>
            <person name="Cannon S.B."/>
            <person name="Froenicke L."/>
            <person name="Huang G."/>
            <person name="Farmer A.D."/>
            <person name="Cannon E.K."/>
            <person name="Liu X."/>
            <person name="Gao D."/>
            <person name="Clevenger J."/>
            <person name="Dash S."/>
            <person name="Ren L."/>
            <person name="Moretzsohn M.C."/>
            <person name="Shirasawa K."/>
            <person name="Huang W."/>
            <person name="Vidigal B."/>
            <person name="Abernathy B."/>
            <person name="Chu Y."/>
            <person name="Niederhuth C.E."/>
            <person name="Umale P."/>
            <person name="Araujo A.C."/>
            <person name="Kozik A."/>
            <person name="Kim K.D."/>
            <person name="Burow M.D."/>
            <person name="Varshney R.K."/>
            <person name="Wang X."/>
            <person name="Zhang X."/>
            <person name="Barkley N."/>
            <person name="Guimaraes P.M."/>
            <person name="Isobe S."/>
            <person name="Guo B."/>
            <person name="Liao B."/>
            <person name="Stalker H.T."/>
            <person name="Schmitz R.J."/>
            <person name="Scheffler B.E."/>
            <person name="Leal-Bertioli S.C."/>
            <person name="Xun X."/>
            <person name="Jackson S.A."/>
            <person name="Michelmore R."/>
            <person name="Ozias-Akins P."/>
        </authorList>
    </citation>
    <scope>NUCLEOTIDE SEQUENCE [LARGE SCALE GENOMIC DNA]</scope>
    <source>
        <strain evidence="4">cv. V14167</strain>
    </source>
</reference>
<gene>
    <name evidence="5" type="primary">LOC107480833</name>
</gene>
<dbReference type="InterPro" id="IPR023214">
    <property type="entry name" value="HAD_sf"/>
</dbReference>
<dbReference type="GO" id="GO:0003824">
    <property type="term" value="F:catalytic activity"/>
    <property type="evidence" value="ECO:0007669"/>
    <property type="project" value="UniProtKB-ARBA"/>
</dbReference>
<sequence length="136" mass="15193">MAVHVNWKQMDKSSGPNVKDITEEFFIETVAGKHNDDIALTLFSGDIERGLEFVDDKKDMFRKLAKEQVKPLNGFDKVREWIESCGLKRAAVTNAPRANAEYMISLLGLSNFFQAVIIGGECKHAKPMHACTGPTH</sequence>
<dbReference type="GeneID" id="107480833"/>
<dbReference type="Gene3D" id="1.10.150.240">
    <property type="entry name" value="Putative phosphatase, domain 2"/>
    <property type="match status" value="1"/>
</dbReference>
<organism evidence="4 5">
    <name type="scientific">Arachis duranensis</name>
    <name type="common">Wild peanut</name>
    <dbReference type="NCBI Taxonomy" id="130453"/>
    <lineage>
        <taxon>Eukaryota</taxon>
        <taxon>Viridiplantae</taxon>
        <taxon>Streptophyta</taxon>
        <taxon>Embryophyta</taxon>
        <taxon>Tracheophyta</taxon>
        <taxon>Spermatophyta</taxon>
        <taxon>Magnoliopsida</taxon>
        <taxon>eudicotyledons</taxon>
        <taxon>Gunneridae</taxon>
        <taxon>Pentapetalae</taxon>
        <taxon>rosids</taxon>
        <taxon>fabids</taxon>
        <taxon>Fabales</taxon>
        <taxon>Fabaceae</taxon>
        <taxon>Papilionoideae</taxon>
        <taxon>50 kb inversion clade</taxon>
        <taxon>dalbergioids sensu lato</taxon>
        <taxon>Dalbergieae</taxon>
        <taxon>Pterocarpus clade</taxon>
        <taxon>Arachis</taxon>
    </lineage>
</organism>
<evidence type="ECO:0000313" key="4">
    <source>
        <dbReference type="Proteomes" id="UP000515211"/>
    </source>
</evidence>
<dbReference type="InterPro" id="IPR051600">
    <property type="entry name" value="Beta-PGM-like"/>
</dbReference>
<dbReference type="AlphaFoldDB" id="A0A6P4CS97"/>
<dbReference type="KEGG" id="adu:107480833"/>
<dbReference type="Proteomes" id="UP000515211">
    <property type="component" value="Chromosome 3"/>
</dbReference>
<comment type="cofactor">
    <cofactor evidence="1">
        <name>Mg(2+)</name>
        <dbReference type="ChEBI" id="CHEBI:18420"/>
    </cofactor>
</comment>
<dbReference type="InterPro" id="IPR036412">
    <property type="entry name" value="HAD-like_sf"/>
</dbReference>
<keyword evidence="4" id="KW-1185">Reference proteome</keyword>
<name>A0A6P4CS97_ARADU</name>
<dbReference type="GO" id="GO:0046872">
    <property type="term" value="F:metal ion binding"/>
    <property type="evidence" value="ECO:0007669"/>
    <property type="project" value="UniProtKB-KW"/>
</dbReference>
<accession>A0A6P4CS97</accession>
<dbReference type="InterPro" id="IPR023198">
    <property type="entry name" value="PGP-like_dom2"/>
</dbReference>
<keyword evidence="2" id="KW-0479">Metal-binding</keyword>
<evidence type="ECO:0000313" key="5">
    <source>
        <dbReference type="RefSeq" id="XP_015956498.1"/>
    </source>
</evidence>
<dbReference type="PANTHER" id="PTHR46193">
    <property type="entry name" value="6-PHOSPHOGLUCONATE PHOSPHATASE"/>
    <property type="match status" value="1"/>
</dbReference>
<protein>
    <submittedName>
        <fullName evidence="5">Haloacid dehalogenase-like hydrolase domain-containing protein Sgpp</fullName>
    </submittedName>
</protein>